<evidence type="ECO:0000313" key="2">
    <source>
        <dbReference type="Proteomes" id="UP000094974"/>
    </source>
</evidence>
<dbReference type="EMBL" id="LYND01000129">
    <property type="protein sequence ID" value="ODA08702.1"/>
    <property type="molecule type" value="Genomic_DNA"/>
</dbReference>
<protein>
    <submittedName>
        <fullName evidence="1">Uncharacterized protein</fullName>
    </submittedName>
</protein>
<evidence type="ECO:0000313" key="1">
    <source>
        <dbReference type="EMBL" id="ODA08702.1"/>
    </source>
</evidence>
<name>A0ABX2ZIR9_PAEPO</name>
<sequence length="60" mass="6401">MSKVADLQSQEVIDYCANEECSAEIVFGQQATKRGKDLFCNMGCLCQAIGAVVITVKGGE</sequence>
<keyword evidence="2" id="KW-1185">Reference proteome</keyword>
<accession>A0ABX2ZIR9</accession>
<dbReference type="Proteomes" id="UP000094974">
    <property type="component" value="Unassembled WGS sequence"/>
</dbReference>
<reference evidence="2" key="1">
    <citation type="submission" date="2016-05" db="EMBL/GenBank/DDBJ databases">
        <title>Whole genome shotgun sequencing of cultured foodborne pathogen.</title>
        <authorList>
            <person name="Zheng J."/>
            <person name="Timme R."/>
            <person name="Allard M."/>
            <person name="Strain E."/>
            <person name="Luo Y."/>
            <person name="Brown E."/>
        </authorList>
    </citation>
    <scope>NUCLEOTIDE SEQUENCE [LARGE SCALE GENOMIC DNA]</scope>
    <source>
        <strain evidence="2">CFSAN034343</strain>
    </source>
</reference>
<comment type="caution">
    <text evidence="1">The sequence shown here is derived from an EMBL/GenBank/DDBJ whole genome shotgun (WGS) entry which is preliminary data.</text>
</comment>
<organism evidence="1 2">
    <name type="scientific">Paenibacillus polymyxa</name>
    <name type="common">Bacillus polymyxa</name>
    <dbReference type="NCBI Taxonomy" id="1406"/>
    <lineage>
        <taxon>Bacteria</taxon>
        <taxon>Bacillati</taxon>
        <taxon>Bacillota</taxon>
        <taxon>Bacilli</taxon>
        <taxon>Bacillales</taxon>
        <taxon>Paenibacillaceae</taxon>
        <taxon>Paenibacillus</taxon>
    </lineage>
</organism>
<proteinExistence type="predicted"/>
<gene>
    <name evidence="1" type="ORF">A7312_04670</name>
</gene>